<dbReference type="PROSITE" id="PS50110">
    <property type="entry name" value="RESPONSE_REGULATORY"/>
    <property type="match status" value="1"/>
</dbReference>
<keyword evidence="5" id="KW-1185">Reference proteome</keyword>
<keyword evidence="2" id="KW-0472">Membrane</keyword>
<evidence type="ECO:0000256" key="1">
    <source>
        <dbReference type="PROSITE-ProRule" id="PRU00169"/>
    </source>
</evidence>
<dbReference type="InterPro" id="IPR011006">
    <property type="entry name" value="CheY-like_superfamily"/>
</dbReference>
<keyword evidence="2" id="KW-1133">Transmembrane helix</keyword>
<dbReference type="InterPro" id="IPR001789">
    <property type="entry name" value="Sig_transdc_resp-reg_receiver"/>
</dbReference>
<keyword evidence="2" id="KW-0812">Transmembrane</keyword>
<evidence type="ECO:0000313" key="4">
    <source>
        <dbReference type="EMBL" id="APZ91554.1"/>
    </source>
</evidence>
<dbReference type="SUPFAM" id="SSF52172">
    <property type="entry name" value="CheY-like"/>
    <property type="match status" value="1"/>
</dbReference>
<dbReference type="Gene3D" id="3.40.50.2300">
    <property type="match status" value="1"/>
</dbReference>
<protein>
    <recommendedName>
        <fullName evidence="3">Response regulatory domain-containing protein</fullName>
    </recommendedName>
</protein>
<reference evidence="4 5" key="1">
    <citation type="journal article" date="2016" name="Front. Microbiol.">
        <title>Fuerstia marisgermanicae gen. nov., sp. nov., an Unusual Member of the Phylum Planctomycetes from the German Wadden Sea.</title>
        <authorList>
            <person name="Kohn T."/>
            <person name="Heuer A."/>
            <person name="Jogler M."/>
            <person name="Vollmers J."/>
            <person name="Boedeker C."/>
            <person name="Bunk B."/>
            <person name="Rast P."/>
            <person name="Borchert D."/>
            <person name="Glockner I."/>
            <person name="Freese H.M."/>
            <person name="Klenk H.P."/>
            <person name="Overmann J."/>
            <person name="Kaster A.K."/>
            <person name="Rohde M."/>
            <person name="Wiegand S."/>
            <person name="Jogler C."/>
        </authorList>
    </citation>
    <scope>NUCLEOTIDE SEQUENCE [LARGE SCALE GENOMIC DNA]</scope>
    <source>
        <strain evidence="4 5">NH11</strain>
    </source>
</reference>
<feature type="transmembrane region" description="Helical" evidence="2">
    <location>
        <begin position="366"/>
        <end position="388"/>
    </location>
</feature>
<dbReference type="Gene3D" id="3.40.50.1820">
    <property type="entry name" value="alpha/beta hydrolase"/>
    <property type="match status" value="1"/>
</dbReference>
<name>A0A1P8WBZ0_9PLAN</name>
<feature type="modified residue" description="4-aspartylphosphate" evidence="1">
    <location>
        <position position="58"/>
    </location>
</feature>
<feature type="domain" description="Response regulatory" evidence="3">
    <location>
        <begin position="5"/>
        <end position="135"/>
    </location>
</feature>
<dbReference type="InterPro" id="IPR029058">
    <property type="entry name" value="AB_hydrolase_fold"/>
</dbReference>
<evidence type="ECO:0000259" key="3">
    <source>
        <dbReference type="PROSITE" id="PS50110"/>
    </source>
</evidence>
<evidence type="ECO:0000256" key="2">
    <source>
        <dbReference type="SAM" id="Phobius"/>
    </source>
</evidence>
<sequence>MPMIKVLVVEDNEAKRLRVRKTILDALGESRCELEEVTCFVDACERLENNQVDLLVLDLLIPRERGGVSEDGLATSLFRSLCGKGPRLKTPRFIFGLTAYDAAKDSLQAEFSGHGWTITKYDESSTVWSDTLSRVLEHVHKVTPDVDQSPKHVVMVVHGIRDFGSWQSTVKRLLEADASLTAVTLKYGRFSLLRFVASTRLLDFGKKPLKRVAEEYANIRSQYPNAKVSVIAHSFGTHLITRLMLCDPHVKFFRIVLCGSVVKQDFNWSLVQSRIGDDDNPRKSEYIINDCGNADFWPVFAKSLGYGAIGTNGAGSASVYDRFHDGGHGLFMDSVFIEKYWIPFMKSGEVVKSEVESRKNLPKFTIVIDVVPVWLIMFLLAAAIYLFFSPP</sequence>
<dbReference type="Proteomes" id="UP000187735">
    <property type="component" value="Chromosome"/>
</dbReference>
<dbReference type="EMBL" id="CP017641">
    <property type="protein sequence ID" value="APZ91554.1"/>
    <property type="molecule type" value="Genomic_DNA"/>
</dbReference>
<proteinExistence type="predicted"/>
<accession>A0A1P8WBZ0</accession>
<evidence type="ECO:0000313" key="5">
    <source>
        <dbReference type="Proteomes" id="UP000187735"/>
    </source>
</evidence>
<gene>
    <name evidence="4" type="ORF">Fuma_01143</name>
</gene>
<keyword evidence="1" id="KW-0597">Phosphoprotein</keyword>
<dbReference type="GO" id="GO:0000160">
    <property type="term" value="P:phosphorelay signal transduction system"/>
    <property type="evidence" value="ECO:0007669"/>
    <property type="project" value="InterPro"/>
</dbReference>
<dbReference type="SUPFAM" id="SSF53474">
    <property type="entry name" value="alpha/beta-Hydrolases"/>
    <property type="match status" value="1"/>
</dbReference>
<dbReference type="AlphaFoldDB" id="A0A1P8WBZ0"/>
<organism evidence="4 5">
    <name type="scientific">Fuerstiella marisgermanici</name>
    <dbReference type="NCBI Taxonomy" id="1891926"/>
    <lineage>
        <taxon>Bacteria</taxon>
        <taxon>Pseudomonadati</taxon>
        <taxon>Planctomycetota</taxon>
        <taxon>Planctomycetia</taxon>
        <taxon>Planctomycetales</taxon>
        <taxon>Planctomycetaceae</taxon>
        <taxon>Fuerstiella</taxon>
    </lineage>
</organism>
<dbReference type="KEGG" id="fmr:Fuma_01143"/>